<protein>
    <submittedName>
        <fullName evidence="2">Uncharacterized protein</fullName>
    </submittedName>
</protein>
<evidence type="ECO:0000313" key="2">
    <source>
        <dbReference type="EMBL" id="EPS94901.1"/>
    </source>
</evidence>
<accession>S8DNF7</accession>
<sequence length="90" mass="9283">MTKPLADNNTGPPRPPLGGEAGEASDDRHGDAARIGPTIAPTAAQSNTPHYAAYTRSMTTASGTTCSPGRQQGGYQLWCSMATPADHSRA</sequence>
<dbReference type="Proteomes" id="UP000015241">
    <property type="component" value="Unassembled WGS sequence"/>
</dbReference>
<organism evidence="2 3">
    <name type="scientific">Fomitopsis schrenkii</name>
    <name type="common">Brown rot fungus</name>
    <dbReference type="NCBI Taxonomy" id="2126942"/>
    <lineage>
        <taxon>Eukaryota</taxon>
        <taxon>Fungi</taxon>
        <taxon>Dikarya</taxon>
        <taxon>Basidiomycota</taxon>
        <taxon>Agaricomycotina</taxon>
        <taxon>Agaricomycetes</taxon>
        <taxon>Polyporales</taxon>
        <taxon>Fomitopsis</taxon>
    </lineage>
</organism>
<evidence type="ECO:0000313" key="3">
    <source>
        <dbReference type="Proteomes" id="UP000015241"/>
    </source>
</evidence>
<keyword evidence="3" id="KW-1185">Reference proteome</keyword>
<evidence type="ECO:0000256" key="1">
    <source>
        <dbReference type="SAM" id="MobiDB-lite"/>
    </source>
</evidence>
<dbReference type="HOGENOM" id="CLU_2440892_0_0_1"/>
<dbReference type="InParanoid" id="S8DNF7"/>
<gene>
    <name evidence="2" type="ORF">FOMPIDRAFT_1054663</name>
</gene>
<name>S8DNF7_FOMSC</name>
<proteinExistence type="predicted"/>
<dbReference type="AlphaFoldDB" id="S8DNF7"/>
<dbReference type="EMBL" id="KE504220">
    <property type="protein sequence ID" value="EPS94901.1"/>
    <property type="molecule type" value="Genomic_DNA"/>
</dbReference>
<reference evidence="2 3" key="1">
    <citation type="journal article" date="2012" name="Science">
        <title>The Paleozoic origin of enzymatic lignin decomposition reconstructed from 31 fungal genomes.</title>
        <authorList>
            <person name="Floudas D."/>
            <person name="Binder M."/>
            <person name="Riley R."/>
            <person name="Barry K."/>
            <person name="Blanchette R.A."/>
            <person name="Henrissat B."/>
            <person name="Martinez A.T."/>
            <person name="Otillar R."/>
            <person name="Spatafora J.W."/>
            <person name="Yadav J.S."/>
            <person name="Aerts A."/>
            <person name="Benoit I."/>
            <person name="Boyd A."/>
            <person name="Carlson A."/>
            <person name="Copeland A."/>
            <person name="Coutinho P.M."/>
            <person name="de Vries R.P."/>
            <person name="Ferreira P."/>
            <person name="Findley K."/>
            <person name="Foster B."/>
            <person name="Gaskell J."/>
            <person name="Glotzer D."/>
            <person name="Gorecki P."/>
            <person name="Heitman J."/>
            <person name="Hesse C."/>
            <person name="Hori C."/>
            <person name="Igarashi K."/>
            <person name="Jurgens J.A."/>
            <person name="Kallen N."/>
            <person name="Kersten P."/>
            <person name="Kohler A."/>
            <person name="Kuees U."/>
            <person name="Kumar T.K.A."/>
            <person name="Kuo A."/>
            <person name="LaButti K."/>
            <person name="Larrondo L.F."/>
            <person name="Lindquist E."/>
            <person name="Ling A."/>
            <person name="Lombard V."/>
            <person name="Lucas S."/>
            <person name="Lundell T."/>
            <person name="Martin R."/>
            <person name="McLaughlin D.J."/>
            <person name="Morgenstern I."/>
            <person name="Morin E."/>
            <person name="Murat C."/>
            <person name="Nagy L.G."/>
            <person name="Nolan M."/>
            <person name="Ohm R.A."/>
            <person name="Patyshakuliyeva A."/>
            <person name="Rokas A."/>
            <person name="Ruiz-Duenas F.J."/>
            <person name="Sabat G."/>
            <person name="Salamov A."/>
            <person name="Samejima M."/>
            <person name="Schmutz J."/>
            <person name="Slot J.C."/>
            <person name="St John F."/>
            <person name="Stenlid J."/>
            <person name="Sun H."/>
            <person name="Sun S."/>
            <person name="Syed K."/>
            <person name="Tsang A."/>
            <person name="Wiebenga A."/>
            <person name="Young D."/>
            <person name="Pisabarro A."/>
            <person name="Eastwood D.C."/>
            <person name="Martin F."/>
            <person name="Cullen D."/>
            <person name="Grigoriev I.V."/>
            <person name="Hibbett D.S."/>
        </authorList>
    </citation>
    <scope>NUCLEOTIDE SEQUENCE</scope>
    <source>
        <strain evidence="3">FP-58527</strain>
    </source>
</reference>
<feature type="region of interest" description="Disordered" evidence="1">
    <location>
        <begin position="1"/>
        <end position="48"/>
    </location>
</feature>